<dbReference type="KEGG" id="cyn:Cyan7425_4274"/>
<dbReference type="STRING" id="395961.Cyan7425_4274"/>
<name>B8HXP2_CYAP4</name>
<evidence type="ECO:0000313" key="1">
    <source>
        <dbReference type="EMBL" id="ACL46587.1"/>
    </source>
</evidence>
<dbReference type="eggNOG" id="COG1397">
    <property type="taxonomic scope" value="Bacteria"/>
</dbReference>
<organism evidence="1">
    <name type="scientific">Cyanothece sp. (strain PCC 7425 / ATCC 29141)</name>
    <dbReference type="NCBI Taxonomy" id="395961"/>
    <lineage>
        <taxon>Bacteria</taxon>
        <taxon>Bacillati</taxon>
        <taxon>Cyanobacteriota</taxon>
        <taxon>Cyanophyceae</taxon>
        <taxon>Gomontiellales</taxon>
        <taxon>Cyanothecaceae</taxon>
        <taxon>Cyanothece</taxon>
    </lineage>
</organism>
<dbReference type="Gene3D" id="1.10.4080.10">
    <property type="entry name" value="ADP-ribosylation/Crystallin J1"/>
    <property type="match status" value="1"/>
</dbReference>
<accession>B8HXP2</accession>
<gene>
    <name evidence="1" type="ordered locus">Cyan7425_4274</name>
</gene>
<dbReference type="SUPFAM" id="SSF101478">
    <property type="entry name" value="ADP-ribosylglycohydrolase"/>
    <property type="match status" value="1"/>
</dbReference>
<dbReference type="AlphaFoldDB" id="B8HXP2"/>
<dbReference type="OrthoDB" id="574287at2"/>
<sequence length="279" mass="31144">MGTFFSHSLLDRFSGTFLGAAIASAFASSSTSAPLPRGLGSQQTLLPAELYSDLLLQEWQTSSQYLIHRNLIHRTIPAEPLERSPIVTLAATLPLGLYKHDQPRQLDPEIQSYLTHRDHLELEPLAVVINGAIGQILRNCHPLQDLYPRLEPYSATLPEHLFQMEQLITQETTLAEMVEKFTPTDAENSLVLGFYCFLTTPMDFRLTLLRARQTHSSVAMFTAGVLAGVNNGWTGIPWHWSPPLMQPFQELATHLLARWAGVDLGMEPSELPVSLPLPR</sequence>
<evidence type="ECO:0008006" key="2">
    <source>
        <dbReference type="Google" id="ProtNLM"/>
    </source>
</evidence>
<reference evidence="1" key="1">
    <citation type="submission" date="2009-01" db="EMBL/GenBank/DDBJ databases">
        <title>Complete sequence of chromosome Cyanothece sp. PCC 7425.</title>
        <authorList>
            <consortium name="US DOE Joint Genome Institute"/>
            <person name="Lucas S."/>
            <person name="Copeland A."/>
            <person name="Lapidus A."/>
            <person name="Glavina del Rio T."/>
            <person name="Dalin E."/>
            <person name="Tice H."/>
            <person name="Bruce D."/>
            <person name="Goodwin L."/>
            <person name="Pitluck S."/>
            <person name="Sims D."/>
            <person name="Meineke L."/>
            <person name="Brettin T."/>
            <person name="Detter J.C."/>
            <person name="Han C."/>
            <person name="Larimer F."/>
            <person name="Land M."/>
            <person name="Hauser L."/>
            <person name="Kyrpides N."/>
            <person name="Ovchinnikova G."/>
            <person name="Liberton M."/>
            <person name="Stoeckel J."/>
            <person name="Banerjee A."/>
            <person name="Singh A."/>
            <person name="Page L."/>
            <person name="Sato H."/>
            <person name="Zhao L."/>
            <person name="Sherman L."/>
            <person name="Pakrasi H."/>
            <person name="Richardson P."/>
        </authorList>
    </citation>
    <scope>NUCLEOTIDE SEQUENCE</scope>
    <source>
        <strain evidence="1">PCC 7425</strain>
    </source>
</reference>
<dbReference type="HOGENOM" id="CLU_078460_0_0_3"/>
<dbReference type="EMBL" id="CP001344">
    <property type="protein sequence ID" value="ACL46587.1"/>
    <property type="molecule type" value="Genomic_DNA"/>
</dbReference>
<protein>
    <recommendedName>
        <fullName evidence="2">ADP-ribosylation/Crystallin J1</fullName>
    </recommendedName>
</protein>
<proteinExistence type="predicted"/>
<dbReference type="InterPro" id="IPR036705">
    <property type="entry name" value="Ribosyl_crysJ1_sf"/>
</dbReference>